<dbReference type="Pfam" id="PF04613">
    <property type="entry name" value="LpxD"/>
    <property type="match status" value="1"/>
</dbReference>
<dbReference type="InterPro" id="IPR020573">
    <property type="entry name" value="UDP_GlcNAc_AcTrfase_non-rep"/>
</dbReference>
<dbReference type="HAMAP" id="MF_00523">
    <property type="entry name" value="LpxD"/>
    <property type="match status" value="1"/>
</dbReference>
<dbReference type="Gene3D" id="1.20.5.170">
    <property type="match status" value="1"/>
</dbReference>
<feature type="domain" description="UDP-3-O-[3-hydroxymyristoyl] glucosamine N-acyltransferase non-repeat region" evidence="8">
    <location>
        <begin position="24"/>
        <end position="89"/>
    </location>
</feature>
<reference evidence="9" key="2">
    <citation type="submission" date="2023-08" db="EMBL/GenBank/DDBJ databases">
        <authorList>
            <person name="Luo J."/>
        </authorList>
    </citation>
    <scope>NUCLEOTIDE SEQUENCE</scope>
    <source>
        <strain evidence="9">DSM 25064</strain>
    </source>
</reference>
<comment type="catalytic activity">
    <reaction evidence="7">
        <text>a UDP-3-O-[(3R)-3-hydroxyacyl]-alpha-D-glucosamine + a (3R)-hydroxyacyl-[ACP] = a UDP-2-N,3-O-bis[(3R)-3-hydroxyacyl]-alpha-D-glucosamine + holo-[ACP] + H(+)</text>
        <dbReference type="Rhea" id="RHEA:53836"/>
        <dbReference type="Rhea" id="RHEA-COMP:9685"/>
        <dbReference type="Rhea" id="RHEA-COMP:9945"/>
        <dbReference type="ChEBI" id="CHEBI:15378"/>
        <dbReference type="ChEBI" id="CHEBI:64479"/>
        <dbReference type="ChEBI" id="CHEBI:78827"/>
        <dbReference type="ChEBI" id="CHEBI:137740"/>
        <dbReference type="ChEBI" id="CHEBI:137748"/>
        <dbReference type="EC" id="2.3.1.191"/>
    </reaction>
</comment>
<comment type="subunit">
    <text evidence="7">Homotrimer.</text>
</comment>
<dbReference type="EMBL" id="JAUUUU010000001">
    <property type="protein sequence ID" value="MDP1519493.1"/>
    <property type="molecule type" value="Genomic_DNA"/>
</dbReference>
<feature type="active site" description="Proton acceptor" evidence="7">
    <location>
        <position position="239"/>
    </location>
</feature>
<keyword evidence="4 7" id="KW-0677">Repeat</keyword>
<proteinExistence type="inferred from homology"/>
<protein>
    <recommendedName>
        <fullName evidence="7">UDP-3-O-acylglucosamine N-acyltransferase</fullName>
        <ecNumber evidence="7">2.3.1.191</ecNumber>
    </recommendedName>
</protein>
<dbReference type="RefSeq" id="WP_305169007.1">
    <property type="nucleotide sequence ID" value="NZ_JAUUUU010000001.1"/>
</dbReference>
<evidence type="ECO:0000256" key="4">
    <source>
        <dbReference type="ARBA" id="ARBA00022737"/>
    </source>
</evidence>
<dbReference type="AlphaFoldDB" id="A0AAW8B305"/>
<evidence type="ECO:0000256" key="2">
    <source>
        <dbReference type="ARBA" id="ARBA00022556"/>
    </source>
</evidence>
<dbReference type="GO" id="GO:0009245">
    <property type="term" value="P:lipid A biosynthetic process"/>
    <property type="evidence" value="ECO:0007669"/>
    <property type="project" value="UniProtKB-UniRule"/>
</dbReference>
<keyword evidence="10" id="KW-1185">Reference proteome</keyword>
<comment type="pathway">
    <text evidence="7">Bacterial outer membrane biogenesis; LPS lipid A biosynthesis.</text>
</comment>
<evidence type="ECO:0000256" key="3">
    <source>
        <dbReference type="ARBA" id="ARBA00022679"/>
    </source>
</evidence>
<dbReference type="Pfam" id="PF14602">
    <property type="entry name" value="Hexapep_2"/>
    <property type="match status" value="1"/>
</dbReference>
<organism evidence="9 10">
    <name type="scientific">Porticoccus litoralis</name>
    <dbReference type="NCBI Taxonomy" id="434086"/>
    <lineage>
        <taxon>Bacteria</taxon>
        <taxon>Pseudomonadati</taxon>
        <taxon>Pseudomonadota</taxon>
        <taxon>Gammaproteobacteria</taxon>
        <taxon>Cellvibrionales</taxon>
        <taxon>Porticoccaceae</taxon>
        <taxon>Porticoccus</taxon>
    </lineage>
</organism>
<dbReference type="EC" id="2.3.1.191" evidence="7"/>
<dbReference type="PANTHER" id="PTHR43378:SF2">
    <property type="entry name" value="UDP-3-O-ACYLGLUCOSAMINE N-ACYLTRANSFERASE 1, MITOCHONDRIAL-RELATED"/>
    <property type="match status" value="1"/>
</dbReference>
<sequence>MSGFSLAEIAEKIGAEVRGDTTARVEGLNTLREACSQELSFLANPAYRHYLDSTAAAAVILDSDAAEDYSGNALIMANPYLGYALATALFDDAPLPEVGIHPQAVIAESANVDPSASVGPFAVIGEGVRVGANTRIGSGTHVGDDSVIGSDCRIAANVSIYHAVQIGSHVTIHSGAVIGADGFGFAPNQGRWVKIHQLGSVVIGNHVEIGACTTIDRGALGNTIIEDGVILDNHVQVAHNVQIGENTAMACYAGVAGSTVVGKNCIFAARSGSVGHVTLCDGVHLTAAAVITKSLKEPGAYSSGTMFSKFRDWKKSAVRFNQLDQLANRIRELEKKLP</sequence>
<dbReference type="PANTHER" id="PTHR43378">
    <property type="entry name" value="UDP-3-O-ACYLGLUCOSAMINE N-ACYLTRANSFERASE"/>
    <property type="match status" value="1"/>
</dbReference>
<evidence type="ECO:0000256" key="1">
    <source>
        <dbReference type="ARBA" id="ARBA00022516"/>
    </source>
</evidence>
<evidence type="ECO:0000259" key="8">
    <source>
        <dbReference type="Pfam" id="PF04613"/>
    </source>
</evidence>
<keyword evidence="5 7" id="KW-0443">Lipid metabolism</keyword>
<dbReference type="SUPFAM" id="SSF51161">
    <property type="entry name" value="Trimeric LpxA-like enzymes"/>
    <property type="match status" value="1"/>
</dbReference>
<dbReference type="GO" id="GO:0016410">
    <property type="term" value="F:N-acyltransferase activity"/>
    <property type="evidence" value="ECO:0007669"/>
    <property type="project" value="InterPro"/>
</dbReference>
<comment type="function">
    <text evidence="7">Catalyzes the N-acylation of UDP-3-O-acylglucosamine using 3-hydroxyacyl-ACP as the acyl donor. Is involved in the biosynthesis of lipid A, a phosphorylated glycolipid that anchors the lipopolysaccharide to the outer membrane of the cell.</text>
</comment>
<evidence type="ECO:0000313" key="9">
    <source>
        <dbReference type="EMBL" id="MDP1519493.1"/>
    </source>
</evidence>
<dbReference type="InterPro" id="IPR007691">
    <property type="entry name" value="LpxD"/>
</dbReference>
<dbReference type="Gene3D" id="3.40.1390.10">
    <property type="entry name" value="MurE/MurF, N-terminal domain"/>
    <property type="match status" value="1"/>
</dbReference>
<dbReference type="NCBIfam" id="NF002060">
    <property type="entry name" value="PRK00892.1"/>
    <property type="match status" value="1"/>
</dbReference>
<evidence type="ECO:0000256" key="5">
    <source>
        <dbReference type="ARBA" id="ARBA00023098"/>
    </source>
</evidence>
<dbReference type="InterPro" id="IPR011004">
    <property type="entry name" value="Trimer_LpxA-like_sf"/>
</dbReference>
<accession>A0AAW8B305</accession>
<name>A0AAW8B305_9GAMM</name>
<dbReference type="GO" id="GO:0016020">
    <property type="term" value="C:membrane"/>
    <property type="evidence" value="ECO:0007669"/>
    <property type="project" value="GOC"/>
</dbReference>
<keyword evidence="1 7" id="KW-0444">Lipid biosynthesis</keyword>
<dbReference type="Proteomes" id="UP001178354">
    <property type="component" value="Unassembled WGS sequence"/>
</dbReference>
<keyword evidence="6 7" id="KW-0012">Acyltransferase</keyword>
<evidence type="ECO:0000256" key="6">
    <source>
        <dbReference type="ARBA" id="ARBA00023315"/>
    </source>
</evidence>
<dbReference type="InterPro" id="IPR001451">
    <property type="entry name" value="Hexapep"/>
</dbReference>
<dbReference type="Pfam" id="PF00132">
    <property type="entry name" value="Hexapep"/>
    <property type="match status" value="1"/>
</dbReference>
<gene>
    <name evidence="7 9" type="primary">lpxD</name>
    <name evidence="9" type="ORF">Q8A57_00745</name>
</gene>
<keyword evidence="2 7" id="KW-0441">Lipid A biosynthesis</keyword>
<comment type="similarity">
    <text evidence="7">Belongs to the transferase hexapeptide repeat family. LpxD subfamily.</text>
</comment>
<evidence type="ECO:0000313" key="10">
    <source>
        <dbReference type="Proteomes" id="UP001178354"/>
    </source>
</evidence>
<evidence type="ECO:0000256" key="7">
    <source>
        <dbReference type="HAMAP-Rule" id="MF_00523"/>
    </source>
</evidence>
<dbReference type="Gene3D" id="2.160.10.10">
    <property type="entry name" value="Hexapeptide repeat proteins"/>
    <property type="match status" value="1"/>
</dbReference>
<dbReference type="GO" id="GO:0103118">
    <property type="term" value="F:UDP-3-O-[(3R)-3-hydroxyacyl]-glucosamine N-acyltransferase activity"/>
    <property type="evidence" value="ECO:0007669"/>
    <property type="project" value="UniProtKB-EC"/>
</dbReference>
<reference evidence="9" key="1">
    <citation type="journal article" date="2010" name="Int. J. Syst. Evol. Microbiol.">
        <title>Porticoccus litoralis gen. nov., sp. nov., a gammaproteobacterium isolated from the Yellow Sea.</title>
        <authorList>
            <person name="Oh H.M."/>
            <person name="Kim H."/>
            <person name="Kim K.M."/>
            <person name="Min G.S."/>
            <person name="Cho J.C."/>
        </authorList>
    </citation>
    <scope>NUCLEOTIDE SEQUENCE</scope>
    <source>
        <strain evidence="9">DSM 25064</strain>
    </source>
</reference>
<dbReference type="CDD" id="cd03352">
    <property type="entry name" value="LbH_LpxD"/>
    <property type="match status" value="1"/>
</dbReference>
<keyword evidence="3 7" id="KW-0808">Transferase</keyword>
<comment type="caution">
    <text evidence="9">The sequence shown here is derived from an EMBL/GenBank/DDBJ whole genome shotgun (WGS) entry which is preliminary data.</text>
</comment>
<dbReference type="NCBIfam" id="TIGR01853">
    <property type="entry name" value="lipid_A_lpxD"/>
    <property type="match status" value="1"/>
</dbReference>